<name>A0A8X8WXZ2_SALSN</name>
<protein>
    <submittedName>
        <fullName evidence="1">Uncharacterized protein</fullName>
    </submittedName>
</protein>
<reference evidence="1" key="2">
    <citation type="submission" date="2020-08" db="EMBL/GenBank/DDBJ databases">
        <title>Plant Genome Project.</title>
        <authorList>
            <person name="Zhang R.-G."/>
        </authorList>
    </citation>
    <scope>NUCLEOTIDE SEQUENCE</scope>
    <source>
        <strain evidence="1">Huo1</strain>
        <tissue evidence="1">Leaf</tissue>
    </source>
</reference>
<evidence type="ECO:0000313" key="2">
    <source>
        <dbReference type="Proteomes" id="UP000298416"/>
    </source>
</evidence>
<comment type="caution">
    <text evidence="1">The sequence shown here is derived from an EMBL/GenBank/DDBJ whole genome shotgun (WGS) entry which is preliminary data.</text>
</comment>
<dbReference type="PANTHER" id="PTHR36030">
    <property type="entry name" value="CALMODULIN-BINDING DOMAIN-CONTAINING PROTEIN"/>
    <property type="match status" value="1"/>
</dbReference>
<evidence type="ECO:0000313" key="1">
    <source>
        <dbReference type="EMBL" id="KAG6402877.1"/>
    </source>
</evidence>
<organism evidence="1">
    <name type="scientific">Salvia splendens</name>
    <name type="common">Scarlet sage</name>
    <dbReference type="NCBI Taxonomy" id="180675"/>
    <lineage>
        <taxon>Eukaryota</taxon>
        <taxon>Viridiplantae</taxon>
        <taxon>Streptophyta</taxon>
        <taxon>Embryophyta</taxon>
        <taxon>Tracheophyta</taxon>
        <taxon>Spermatophyta</taxon>
        <taxon>Magnoliopsida</taxon>
        <taxon>eudicotyledons</taxon>
        <taxon>Gunneridae</taxon>
        <taxon>Pentapetalae</taxon>
        <taxon>asterids</taxon>
        <taxon>lamiids</taxon>
        <taxon>Lamiales</taxon>
        <taxon>Lamiaceae</taxon>
        <taxon>Nepetoideae</taxon>
        <taxon>Mentheae</taxon>
        <taxon>Salviinae</taxon>
        <taxon>Salvia</taxon>
        <taxon>Salvia subgen. Calosphace</taxon>
        <taxon>core Calosphace</taxon>
    </lineage>
</organism>
<accession>A0A8X8WXZ2</accession>
<proteinExistence type="predicted"/>
<sequence>MDSNRGKRRSFSKSKLIKSLYRAAKPSTGAANSSPAPSPYEFGVANPAPSPAVGFIIVNQEQAFPQPAPKVSFVVAERNRGRKENFYAGAADEGVDAKAAKYISTVQERFRLERVNSERKNYQDILV</sequence>
<reference evidence="1" key="1">
    <citation type="submission" date="2018-01" db="EMBL/GenBank/DDBJ databases">
        <authorList>
            <person name="Mao J.F."/>
        </authorList>
    </citation>
    <scope>NUCLEOTIDE SEQUENCE</scope>
    <source>
        <strain evidence="1">Huo1</strain>
        <tissue evidence="1">Leaf</tissue>
    </source>
</reference>
<dbReference type="Pfam" id="PF05553">
    <property type="entry name" value="DUF761"/>
    <property type="match status" value="1"/>
</dbReference>
<dbReference type="AlphaFoldDB" id="A0A8X8WXZ2"/>
<dbReference type="InterPro" id="IPR008480">
    <property type="entry name" value="DUF761_pln"/>
</dbReference>
<gene>
    <name evidence="1" type="ORF">SASPL_135091</name>
</gene>
<dbReference type="Proteomes" id="UP000298416">
    <property type="component" value="Unassembled WGS sequence"/>
</dbReference>
<keyword evidence="2" id="KW-1185">Reference proteome</keyword>
<dbReference type="PANTHER" id="PTHR36030:SF1">
    <property type="entry name" value="CALMODULIN-BINDING DOMAIN-CONTAINING PROTEIN"/>
    <property type="match status" value="1"/>
</dbReference>
<dbReference type="EMBL" id="PNBA02000013">
    <property type="protein sequence ID" value="KAG6402877.1"/>
    <property type="molecule type" value="Genomic_DNA"/>
</dbReference>